<dbReference type="AlphaFoldDB" id="A0AAN9XV07"/>
<organism evidence="2 3">
    <name type="scientific">Psophocarpus tetragonolobus</name>
    <name type="common">Winged bean</name>
    <name type="synonym">Dolichos tetragonolobus</name>
    <dbReference type="NCBI Taxonomy" id="3891"/>
    <lineage>
        <taxon>Eukaryota</taxon>
        <taxon>Viridiplantae</taxon>
        <taxon>Streptophyta</taxon>
        <taxon>Embryophyta</taxon>
        <taxon>Tracheophyta</taxon>
        <taxon>Spermatophyta</taxon>
        <taxon>Magnoliopsida</taxon>
        <taxon>eudicotyledons</taxon>
        <taxon>Gunneridae</taxon>
        <taxon>Pentapetalae</taxon>
        <taxon>rosids</taxon>
        <taxon>fabids</taxon>
        <taxon>Fabales</taxon>
        <taxon>Fabaceae</taxon>
        <taxon>Papilionoideae</taxon>
        <taxon>50 kb inversion clade</taxon>
        <taxon>NPAAA clade</taxon>
        <taxon>indigoferoid/millettioid clade</taxon>
        <taxon>Phaseoleae</taxon>
        <taxon>Psophocarpus</taxon>
    </lineage>
</organism>
<dbReference type="EMBL" id="JAYMYS010000001">
    <property type="protein sequence ID" value="KAK7410986.1"/>
    <property type="molecule type" value="Genomic_DNA"/>
</dbReference>
<gene>
    <name evidence="2" type="ORF">VNO78_02280</name>
</gene>
<evidence type="ECO:0000259" key="1">
    <source>
        <dbReference type="Pfam" id="PF11926"/>
    </source>
</evidence>
<dbReference type="PANTHER" id="PTHR47374:SF10">
    <property type="entry name" value="HEAT SHOCK N-TERMINAL DOMAIN-CONTAINING PROTEIN, PUTATIVE-RELATED"/>
    <property type="match status" value="1"/>
</dbReference>
<keyword evidence="3" id="KW-1185">Reference proteome</keyword>
<dbReference type="PANTHER" id="PTHR47374">
    <property type="entry name" value="ENDOSOME ANTIGEN-LIKE PROTEIN, PUTATIVE (DUF3444)-RELATED"/>
    <property type="match status" value="1"/>
</dbReference>
<protein>
    <recommendedName>
        <fullName evidence="1">DUF3444 domain-containing protein</fullName>
    </recommendedName>
</protein>
<comment type="caution">
    <text evidence="2">The sequence shown here is derived from an EMBL/GenBank/DDBJ whole genome shotgun (WGS) entry which is preliminary data.</text>
</comment>
<name>A0AAN9XV07_PSOTE</name>
<dbReference type="InterPro" id="IPR024593">
    <property type="entry name" value="DUF3444"/>
</dbReference>
<evidence type="ECO:0000313" key="2">
    <source>
        <dbReference type="EMBL" id="KAK7410986.1"/>
    </source>
</evidence>
<feature type="domain" description="DUF3444" evidence="1">
    <location>
        <begin position="219"/>
        <end position="403"/>
    </location>
</feature>
<sequence>MALNSCSGICNLSECWDMDPEGKQMKVLNLDQKKVEALQEKWVAAIMMHNEEYTDARHKLLKAKLLYPELDHISLMLTICEILLLASTVRISNNNIDFHCILDLIYPSATYSDAVNSIHYFVTSINGVKDEFPGAQLALEIVQNALNMLSDREEHFHDGFRPDNDFISYNEIIWTSTSERCSDSTNPDVPPELGILEESTEIVDIGENTLCGGNFQWADDFASGQVWAIYCGEDTMPRQYALVNSVVCDRKVWVTILEPEPLVHGDKNNWREDLPIACGMFKPGDSNLVLDMSQFSHLVKHEQGTTMPHCMIYPQKGEVWVMYKNWNRKWGHTDYEKCQYWMVEIISNFSRKNGIEVAKLEEVQNWLTFFCRQRHEGDYISRTICETEMLCFSHQVLAYRVHGIEKYGIPEDSWHLEPKAIPISKLNKYLSTARLH</sequence>
<dbReference type="Pfam" id="PF11926">
    <property type="entry name" value="DUF3444"/>
    <property type="match status" value="1"/>
</dbReference>
<accession>A0AAN9XV07</accession>
<proteinExistence type="predicted"/>
<reference evidence="2 3" key="1">
    <citation type="submission" date="2024-01" db="EMBL/GenBank/DDBJ databases">
        <title>The genomes of 5 underutilized Papilionoideae crops provide insights into root nodulation and disease resistanc.</title>
        <authorList>
            <person name="Jiang F."/>
        </authorList>
    </citation>
    <scope>NUCLEOTIDE SEQUENCE [LARGE SCALE GENOMIC DNA]</scope>
    <source>
        <strain evidence="2">DUOXIRENSHENG_FW03</strain>
        <tissue evidence="2">Leaves</tissue>
    </source>
</reference>
<dbReference type="Proteomes" id="UP001386955">
    <property type="component" value="Unassembled WGS sequence"/>
</dbReference>
<evidence type="ECO:0000313" key="3">
    <source>
        <dbReference type="Proteomes" id="UP001386955"/>
    </source>
</evidence>